<accession>A0A378JT06</accession>
<organism evidence="2 3">
    <name type="scientific">Legionella moravica</name>
    <dbReference type="NCBI Taxonomy" id="39962"/>
    <lineage>
        <taxon>Bacteria</taxon>
        <taxon>Pseudomonadati</taxon>
        <taxon>Pseudomonadota</taxon>
        <taxon>Gammaproteobacteria</taxon>
        <taxon>Legionellales</taxon>
        <taxon>Legionellaceae</taxon>
        <taxon>Legionella</taxon>
    </lineage>
</organism>
<evidence type="ECO:0000256" key="1">
    <source>
        <dbReference type="SAM" id="MobiDB-lite"/>
    </source>
</evidence>
<dbReference type="InterPro" id="IPR002110">
    <property type="entry name" value="Ankyrin_rpt"/>
</dbReference>
<proteinExistence type="predicted"/>
<sequence>MPDNFTQAIIESAQNAQSTHNKVTSNAAAMLAIQLASRYLLRKKESEVPAQPASSVAAASSSSAASSSVVVPACEMTIEMTGNAKAQEWMSRVRTRYEGRVKSSFLEAPTKAWLAATLSSRTLSKELDRVTLVEEHNGQPVSTEWYLPLPEVYAVVLSALIDLDEKRWPVPPGSNAKNERMLRLQEFDRINNALAKATPRICSTGIRHAWLMALDGYEGKRLPMNAEDVLMQGLFDFMVGEVLGKQMNINLPDGRDPVGAERATFHEHFQSLFLPWAYGTMPETVVNAIKKAGGSDAARDFVLERFRTIGIAPDELMMQKINGYCSEEGLQSIPCNFIPILAALERHAKRHTLALSSGSITATGLRPLAEDTLAWLRGVNFSPESLANPAHEKDPLSILYLVLRLHDTLYQYKDYKNLLDVCDMPEDNKDAWVDALHVYSQYLHNPDLTLASLLDDTVRLEECLRAFERGFAMWRNGAYHDFISNYAADWFAASGNEGIAARASLFARLCDLYFRENTEGSNSFPAIRVLDAMLAEWIGRAGEDGVLEVTPYQINRILLHALCYPADTWSLLFQQCLPKLLEFIRNRCNQEQNTAGDALSRDSWPEALLAQVEHVAALDSTGEPPVPVLLTPGTITPASSLDVALLLAASRDMPAAIVHQIVELPGFHPNATNRNKLTPFYLAAEYGNTVFAAALMGRGAAYDVKFKDQFPMLQVAIENQHLSFVQWFLQALSEHQRVEVVMAKTDEGTSMVHLAAQYPEFLKEILVFLPDQLRVDIVMRMRLKGDTVLHTVARNNPRFLKEILNCLPAAARTKAVKGRNDCGITVMYLITGSHHELLIDVLNCLPEADRAGIVLQTYSIGNTLLHLAAVYPETLQSLLDYLPKEVLADAITLKNQVGITVLHLIAEKARPDLLKQLLDYLPEIRRADAVMAQNKLGDTLLHNATNDSRSLIALLDYLPKAAVADALRLTGRYKKTVLHLAAFKCRDVLMRLLDYLPEPARTDAIVAQDGNGDTVLHFVASYYKTLELVINSISKPALAGALTLKNTFGETVLHGSANYSPDVLKQLLDYLPEEARLDAVMMKDSYGNTVLHLIAQNRPDLLVQLLDCLPEASRASALEERNVDTVFHNAVENTRYLLELQDYFPKAVVAEAAEAVMLKTPNEYTVLHLIAGNRPDLLVQLLDCLPEAARAGALLAQDYASNTVLHLIAEKRPDLLVQLLDCLSEQSRAGVILAQYGYLTRLLTLVENAGDTESLSYLKAILEQVKNRTANQLGPDSSSLDHDSDSAPSPTASSSDRGTSALIGFHSFFILESLRPQDPDNQGEQNTLKR</sequence>
<dbReference type="Gene3D" id="1.25.40.20">
    <property type="entry name" value="Ankyrin repeat-containing domain"/>
    <property type="match status" value="3"/>
</dbReference>
<protein>
    <submittedName>
        <fullName evidence="2">Ankyrin repeats (3 copies)</fullName>
    </submittedName>
</protein>
<dbReference type="PANTHER" id="PTHR24121:SF21">
    <property type="entry name" value="ANKYRIN REPEAT FAMILY PROTEIN"/>
    <property type="match status" value="1"/>
</dbReference>
<gene>
    <name evidence="2" type="ORF">NCTC12239_00701</name>
</gene>
<evidence type="ECO:0000313" key="3">
    <source>
        <dbReference type="Proteomes" id="UP000254040"/>
    </source>
</evidence>
<dbReference type="STRING" id="39962.Lmor_2477"/>
<reference evidence="2 3" key="1">
    <citation type="submission" date="2018-06" db="EMBL/GenBank/DDBJ databases">
        <authorList>
            <consortium name="Pathogen Informatics"/>
            <person name="Doyle S."/>
        </authorList>
    </citation>
    <scope>NUCLEOTIDE SEQUENCE [LARGE SCALE GENOMIC DNA]</scope>
    <source>
        <strain evidence="2 3">NCTC12239</strain>
    </source>
</reference>
<dbReference type="SUPFAM" id="SSF48403">
    <property type="entry name" value="Ankyrin repeat"/>
    <property type="match status" value="2"/>
</dbReference>
<feature type="region of interest" description="Disordered" evidence="1">
    <location>
        <begin position="1271"/>
        <end position="1299"/>
    </location>
</feature>
<dbReference type="Proteomes" id="UP000254040">
    <property type="component" value="Unassembled WGS sequence"/>
</dbReference>
<name>A0A378JT06_9GAMM</name>
<evidence type="ECO:0000313" key="2">
    <source>
        <dbReference type="EMBL" id="STX61783.1"/>
    </source>
</evidence>
<dbReference type="EMBL" id="UGOG01000001">
    <property type="protein sequence ID" value="STX61783.1"/>
    <property type="molecule type" value="Genomic_DNA"/>
</dbReference>
<dbReference type="Pfam" id="PF12796">
    <property type="entry name" value="Ank_2"/>
    <property type="match status" value="1"/>
</dbReference>
<dbReference type="InterPro" id="IPR036770">
    <property type="entry name" value="Ankyrin_rpt-contain_sf"/>
</dbReference>
<dbReference type="SMART" id="SM00248">
    <property type="entry name" value="ANK"/>
    <property type="match status" value="9"/>
</dbReference>
<feature type="compositionally biased region" description="Low complexity" evidence="1">
    <location>
        <begin position="1286"/>
        <end position="1296"/>
    </location>
</feature>
<dbReference type="PANTHER" id="PTHR24121">
    <property type="entry name" value="NO MECHANORECEPTOR POTENTIAL C, ISOFORM D-RELATED"/>
    <property type="match status" value="1"/>
</dbReference>